<accession>A0AAW1IWT3</accession>
<sequence>MSSSSFDSETEQEQQSLFELMRNLKGCENVTRQDVDEWLTADDLESEMSVEELTNAFEETGKLYDDDNEAVDEQAPTKMCHQEGFAFLEKARRYIEQQSEATPDGESAYR</sequence>
<organism evidence="1 2">
    <name type="scientific">Popillia japonica</name>
    <name type="common">Japanese beetle</name>
    <dbReference type="NCBI Taxonomy" id="7064"/>
    <lineage>
        <taxon>Eukaryota</taxon>
        <taxon>Metazoa</taxon>
        <taxon>Ecdysozoa</taxon>
        <taxon>Arthropoda</taxon>
        <taxon>Hexapoda</taxon>
        <taxon>Insecta</taxon>
        <taxon>Pterygota</taxon>
        <taxon>Neoptera</taxon>
        <taxon>Endopterygota</taxon>
        <taxon>Coleoptera</taxon>
        <taxon>Polyphaga</taxon>
        <taxon>Scarabaeiformia</taxon>
        <taxon>Scarabaeidae</taxon>
        <taxon>Rutelinae</taxon>
        <taxon>Popillia</taxon>
    </lineage>
</organism>
<dbReference type="EMBL" id="JASPKY010000510">
    <property type="protein sequence ID" value="KAK9694525.1"/>
    <property type="molecule type" value="Genomic_DNA"/>
</dbReference>
<proteinExistence type="predicted"/>
<reference evidence="1 2" key="1">
    <citation type="journal article" date="2024" name="BMC Genomics">
        <title>De novo assembly and annotation of Popillia japonica's genome with initial clues to its potential as an invasive pest.</title>
        <authorList>
            <person name="Cucini C."/>
            <person name="Boschi S."/>
            <person name="Funari R."/>
            <person name="Cardaioli E."/>
            <person name="Iannotti N."/>
            <person name="Marturano G."/>
            <person name="Paoli F."/>
            <person name="Bruttini M."/>
            <person name="Carapelli A."/>
            <person name="Frati F."/>
            <person name="Nardi F."/>
        </authorList>
    </citation>
    <scope>NUCLEOTIDE SEQUENCE [LARGE SCALE GENOMIC DNA]</scope>
    <source>
        <strain evidence="1">DMR45628</strain>
    </source>
</reference>
<dbReference type="Proteomes" id="UP001458880">
    <property type="component" value="Unassembled WGS sequence"/>
</dbReference>
<evidence type="ECO:0000313" key="1">
    <source>
        <dbReference type="EMBL" id="KAK9694525.1"/>
    </source>
</evidence>
<name>A0AAW1IWT3_POPJA</name>
<keyword evidence="2" id="KW-1185">Reference proteome</keyword>
<protein>
    <submittedName>
        <fullName evidence="1">Uncharacterized protein</fullName>
    </submittedName>
</protein>
<dbReference type="AlphaFoldDB" id="A0AAW1IWT3"/>
<gene>
    <name evidence="1" type="ORF">QE152_g33484</name>
</gene>
<comment type="caution">
    <text evidence="1">The sequence shown here is derived from an EMBL/GenBank/DDBJ whole genome shotgun (WGS) entry which is preliminary data.</text>
</comment>
<evidence type="ECO:0000313" key="2">
    <source>
        <dbReference type="Proteomes" id="UP001458880"/>
    </source>
</evidence>